<dbReference type="EMBL" id="FOXS01000009">
    <property type="protein sequence ID" value="SFQ81639.1"/>
    <property type="molecule type" value="Genomic_DNA"/>
</dbReference>
<dbReference type="STRING" id="1227077.SAMN04515668_4705"/>
<protein>
    <submittedName>
        <fullName evidence="1">Uncharacterized protein</fullName>
    </submittedName>
</protein>
<keyword evidence="2" id="KW-1185">Reference proteome</keyword>
<reference evidence="2" key="1">
    <citation type="submission" date="2016-10" db="EMBL/GenBank/DDBJ databases">
        <authorList>
            <person name="Varghese N."/>
            <person name="Submissions S."/>
        </authorList>
    </citation>
    <scope>NUCLEOTIDE SEQUENCE [LARGE SCALE GENOMIC DNA]</scope>
    <source>
        <strain evidence="2">OR362-8,ATCC BAA-1266,JCM 13504</strain>
    </source>
</reference>
<organism evidence="1 2">
    <name type="scientific">Hymenobacter arizonensis</name>
    <name type="common">Siccationidurans arizonensis</name>
    <dbReference type="NCBI Taxonomy" id="1227077"/>
    <lineage>
        <taxon>Bacteria</taxon>
        <taxon>Pseudomonadati</taxon>
        <taxon>Bacteroidota</taxon>
        <taxon>Cytophagia</taxon>
        <taxon>Cytophagales</taxon>
        <taxon>Hymenobacteraceae</taxon>
        <taxon>Hymenobacter</taxon>
    </lineage>
</organism>
<evidence type="ECO:0000313" key="1">
    <source>
        <dbReference type="EMBL" id="SFQ81639.1"/>
    </source>
</evidence>
<accession>A0A1I6BL18</accession>
<evidence type="ECO:0000313" key="2">
    <source>
        <dbReference type="Proteomes" id="UP000199029"/>
    </source>
</evidence>
<sequence>MAADLAAAPRYRMKMAAVPGPTSPLKKNWMFPGSWP</sequence>
<dbReference type="Proteomes" id="UP000199029">
    <property type="component" value="Unassembled WGS sequence"/>
</dbReference>
<proteinExistence type="predicted"/>
<name>A0A1I6BL18_HYMAR</name>
<dbReference type="AlphaFoldDB" id="A0A1I6BL18"/>
<gene>
    <name evidence="1" type="ORF">SAMN04515668_4705</name>
</gene>